<dbReference type="Proteomes" id="UP000036403">
    <property type="component" value="Unassembled WGS sequence"/>
</dbReference>
<gene>
    <name evidence="1" type="ORF">RF55_9303</name>
</gene>
<accession>A0A0J7KKX1</accession>
<dbReference type="PaxDb" id="67767-A0A0J7KKX1"/>
<organism evidence="1 2">
    <name type="scientific">Lasius niger</name>
    <name type="common">Black garden ant</name>
    <dbReference type="NCBI Taxonomy" id="67767"/>
    <lineage>
        <taxon>Eukaryota</taxon>
        <taxon>Metazoa</taxon>
        <taxon>Ecdysozoa</taxon>
        <taxon>Arthropoda</taxon>
        <taxon>Hexapoda</taxon>
        <taxon>Insecta</taxon>
        <taxon>Pterygota</taxon>
        <taxon>Neoptera</taxon>
        <taxon>Endopterygota</taxon>
        <taxon>Hymenoptera</taxon>
        <taxon>Apocrita</taxon>
        <taxon>Aculeata</taxon>
        <taxon>Formicoidea</taxon>
        <taxon>Formicidae</taxon>
        <taxon>Formicinae</taxon>
        <taxon>Lasius</taxon>
        <taxon>Lasius</taxon>
    </lineage>
</organism>
<reference evidence="1 2" key="1">
    <citation type="submission" date="2015-04" db="EMBL/GenBank/DDBJ databases">
        <title>Lasius niger genome sequencing.</title>
        <authorList>
            <person name="Konorov E.A."/>
            <person name="Nikitin M.A."/>
            <person name="Kirill M.V."/>
            <person name="Chang P."/>
        </authorList>
    </citation>
    <scope>NUCLEOTIDE SEQUENCE [LARGE SCALE GENOMIC DNA]</scope>
    <source>
        <tissue evidence="1">Whole</tissue>
    </source>
</reference>
<evidence type="ECO:0000313" key="1">
    <source>
        <dbReference type="EMBL" id="KMQ90889.1"/>
    </source>
</evidence>
<dbReference type="EMBL" id="LBMM01006136">
    <property type="protein sequence ID" value="KMQ90889.1"/>
    <property type="molecule type" value="Genomic_DNA"/>
</dbReference>
<keyword evidence="2" id="KW-1185">Reference proteome</keyword>
<name>A0A0J7KKX1_LASNI</name>
<proteinExistence type="predicted"/>
<evidence type="ECO:0000313" key="2">
    <source>
        <dbReference type="Proteomes" id="UP000036403"/>
    </source>
</evidence>
<dbReference type="AlphaFoldDB" id="A0A0J7KKX1"/>
<comment type="caution">
    <text evidence="1">The sequence shown here is derived from an EMBL/GenBank/DDBJ whole genome shotgun (WGS) entry which is preliminary data.</text>
</comment>
<protein>
    <submittedName>
        <fullName evidence="1">Uncharacterized protein</fullName>
    </submittedName>
</protein>
<sequence>MGNNIFRRRQVATVSSDNNQLSSCAKKKRIEPKIFKVIEIRRMKYLKEMIDILNFGGKPIFDDYIVKIETHTNNSYANTMFGYSDEIRILKQYLDLYMLLYECFLYIKGKLTMYKKKNEEVNDWETITLRSCLMNFDMNSTVWRLIATEMLE</sequence>
<dbReference type="OrthoDB" id="6746907at2759"/>